<reference evidence="1 2" key="1">
    <citation type="submission" date="2022-10" db="EMBL/GenBank/DDBJ databases">
        <title>The complete genomes of actinobacterial strains from the NBC collection.</title>
        <authorList>
            <person name="Joergensen T.S."/>
            <person name="Alvarez Arevalo M."/>
            <person name="Sterndorff E.B."/>
            <person name="Faurdal D."/>
            <person name="Vuksanovic O."/>
            <person name="Mourched A.-S."/>
            <person name="Charusanti P."/>
            <person name="Shaw S."/>
            <person name="Blin K."/>
            <person name="Weber T."/>
        </authorList>
    </citation>
    <scope>NUCLEOTIDE SEQUENCE [LARGE SCALE GENOMIC DNA]</scope>
    <source>
        <strain evidence="1 2">NBC 01769</strain>
    </source>
</reference>
<accession>A0ABZ1G6N0</accession>
<dbReference type="Proteomes" id="UP001330827">
    <property type="component" value="Chromosome"/>
</dbReference>
<organism evidence="1 2">
    <name type="scientific">Streptomyces brevispora</name>
    <dbReference type="NCBI Taxonomy" id="887462"/>
    <lineage>
        <taxon>Bacteria</taxon>
        <taxon>Bacillati</taxon>
        <taxon>Actinomycetota</taxon>
        <taxon>Actinomycetes</taxon>
        <taxon>Kitasatosporales</taxon>
        <taxon>Streptomycetaceae</taxon>
        <taxon>Streptomyces</taxon>
    </lineage>
</organism>
<evidence type="ECO:0000313" key="2">
    <source>
        <dbReference type="Proteomes" id="UP001330827"/>
    </source>
</evidence>
<sequence>MSDTAAVRALLDAVLDAIDIPFPAAAHDLDTFYSLLDRRVSLAVLTARGALAEDPADIQWNADYLRKRLAEHPTTGYRASRGTEAAR</sequence>
<dbReference type="RefSeq" id="WP_326593842.1">
    <property type="nucleotide sequence ID" value="NZ_CP109114.1"/>
</dbReference>
<dbReference type="EMBL" id="CP109114">
    <property type="protein sequence ID" value="WSC14923.1"/>
    <property type="molecule type" value="Genomic_DNA"/>
</dbReference>
<keyword evidence="2" id="KW-1185">Reference proteome</keyword>
<evidence type="ECO:0000313" key="1">
    <source>
        <dbReference type="EMBL" id="WSC14923.1"/>
    </source>
</evidence>
<protein>
    <submittedName>
        <fullName evidence="1">Uncharacterized protein</fullName>
    </submittedName>
</protein>
<name>A0ABZ1G6N0_9ACTN</name>
<proteinExistence type="predicted"/>
<gene>
    <name evidence="1" type="ORF">OIE64_20165</name>
</gene>